<keyword evidence="6" id="KW-1185">Reference proteome</keyword>
<dbReference type="EC" id="2.7.7.27" evidence="5"/>
<organism evidence="5 6">
    <name type="scientific">Ligilactobacillus ubinensis</name>
    <dbReference type="NCBI Taxonomy" id="2876789"/>
    <lineage>
        <taxon>Bacteria</taxon>
        <taxon>Bacillati</taxon>
        <taxon>Bacillota</taxon>
        <taxon>Bacilli</taxon>
        <taxon>Lactobacillales</taxon>
        <taxon>Lactobacillaceae</taxon>
        <taxon>Ligilactobacillus</taxon>
    </lineage>
</organism>
<evidence type="ECO:0000313" key="6">
    <source>
        <dbReference type="Proteomes" id="UP001139006"/>
    </source>
</evidence>
<keyword evidence="2" id="KW-0320">Glycogen biosynthesis</keyword>
<comment type="similarity">
    <text evidence="1">Belongs to the bacterial/plant glucose-1-phosphate adenylyltransferase family.</text>
</comment>
<proteinExistence type="inferred from homology"/>
<name>A0A9X2FHY6_9LACO</name>
<dbReference type="InterPro" id="IPR029044">
    <property type="entry name" value="Nucleotide-diphossugar_trans"/>
</dbReference>
<reference evidence="5 6" key="1">
    <citation type="journal article" date="2023" name="Int. J. Syst. Evol. Microbiol.">
        <title>Ligilactobacillus ubinensis sp. nov., a novel species isolated from the wild ferment of a durian fruit (Durio zibethinus).</title>
        <authorList>
            <person name="Heng Y.C."/>
            <person name="Menon N."/>
            <person name="Chen B."/>
            <person name="Loo B.Z.L."/>
            <person name="Wong G.W.J."/>
            <person name="Lim A.C.H."/>
            <person name="Silvaraju S."/>
            <person name="Kittelmann S."/>
        </authorList>
    </citation>
    <scope>NUCLEOTIDE SEQUENCE [LARGE SCALE GENOMIC DNA]</scope>
    <source>
        <strain evidence="5 6">WILCCON 0076</strain>
    </source>
</reference>
<dbReference type="SUPFAM" id="SSF51161">
    <property type="entry name" value="Trimeric LpxA-like enzymes"/>
    <property type="match status" value="1"/>
</dbReference>
<keyword evidence="5" id="KW-0548">Nucleotidyltransferase</keyword>
<evidence type="ECO:0000313" key="5">
    <source>
        <dbReference type="EMBL" id="MCP0886316.1"/>
    </source>
</evidence>
<evidence type="ECO:0000256" key="1">
    <source>
        <dbReference type="ARBA" id="ARBA00010443"/>
    </source>
</evidence>
<dbReference type="InterPro" id="IPR005835">
    <property type="entry name" value="NTP_transferase_dom"/>
</dbReference>
<evidence type="ECO:0000259" key="4">
    <source>
        <dbReference type="Pfam" id="PF24894"/>
    </source>
</evidence>
<dbReference type="GO" id="GO:0008878">
    <property type="term" value="F:glucose-1-phosphate adenylyltransferase activity"/>
    <property type="evidence" value="ECO:0007669"/>
    <property type="project" value="UniProtKB-EC"/>
</dbReference>
<feature type="domain" description="Nucleotidyl transferase" evidence="3">
    <location>
        <begin position="24"/>
        <end position="261"/>
    </location>
</feature>
<dbReference type="Pfam" id="PF00483">
    <property type="entry name" value="NTP_transferase"/>
    <property type="match status" value="1"/>
</dbReference>
<dbReference type="EMBL" id="JAIULA010000004">
    <property type="protein sequence ID" value="MCP0886316.1"/>
    <property type="molecule type" value="Genomic_DNA"/>
</dbReference>
<keyword evidence="5" id="KW-0808">Transferase</keyword>
<dbReference type="InterPro" id="IPR056818">
    <property type="entry name" value="GlmU/GlgC-like_hexapep"/>
</dbReference>
<dbReference type="Pfam" id="PF24894">
    <property type="entry name" value="Hexapep_GlmU"/>
    <property type="match status" value="1"/>
</dbReference>
<dbReference type="SUPFAM" id="SSF53448">
    <property type="entry name" value="Nucleotide-diphospho-sugar transferases"/>
    <property type="match status" value="1"/>
</dbReference>
<accession>A0A9X2FHY6</accession>
<dbReference type="InterPro" id="IPR011004">
    <property type="entry name" value="Trimer_LpxA-like_sf"/>
</dbReference>
<dbReference type="NCBIfam" id="TIGR02092">
    <property type="entry name" value="glgD"/>
    <property type="match status" value="1"/>
</dbReference>
<evidence type="ECO:0000256" key="2">
    <source>
        <dbReference type="ARBA" id="ARBA00023056"/>
    </source>
</evidence>
<dbReference type="InterPro" id="IPR011832">
    <property type="entry name" value="GlgDAde_trans"/>
</dbReference>
<dbReference type="RefSeq" id="WP_253359377.1">
    <property type="nucleotide sequence ID" value="NZ_JAIULA010000004.1"/>
</dbReference>
<dbReference type="InterPro" id="IPR011831">
    <property type="entry name" value="ADP-Glc_PPase"/>
</dbReference>
<evidence type="ECO:0000259" key="3">
    <source>
        <dbReference type="Pfam" id="PF00483"/>
    </source>
</evidence>
<protein>
    <submittedName>
        <fullName evidence="5">Glucose-1-phosphate adenylyltransferase subunit GlgD</fullName>
        <ecNumber evidence="5">2.7.7.27</ecNumber>
    </submittedName>
</protein>
<feature type="domain" description="Glucose-1-phosphate adenylyltransferase/Bifunctional protein GlmU-like C-terminal hexapeptide" evidence="4">
    <location>
        <begin position="296"/>
        <end position="363"/>
    </location>
</feature>
<gene>
    <name evidence="5" type="primary">glgD</name>
    <name evidence="5" type="ORF">LB941_03060</name>
</gene>
<dbReference type="PANTHER" id="PTHR43523:SF6">
    <property type="entry name" value="GLYCOGEN BIOSYNTHESIS PROTEIN GLGD"/>
    <property type="match status" value="1"/>
</dbReference>
<dbReference type="Gene3D" id="3.90.550.10">
    <property type="entry name" value="Spore Coat Polysaccharide Biosynthesis Protein SpsA, Chain A"/>
    <property type="match status" value="1"/>
</dbReference>
<dbReference type="Gene3D" id="2.160.10.10">
    <property type="entry name" value="Hexapeptide repeat proteins"/>
    <property type="match status" value="1"/>
</dbReference>
<dbReference type="CDD" id="cd04651">
    <property type="entry name" value="LbH_G1P_AT_C"/>
    <property type="match status" value="1"/>
</dbReference>
<dbReference type="PANTHER" id="PTHR43523">
    <property type="entry name" value="GLUCOSE-1-PHOSPHATE ADENYLYLTRANSFERASE-RELATED"/>
    <property type="match status" value="1"/>
</dbReference>
<dbReference type="AlphaFoldDB" id="A0A9X2FHY6"/>
<comment type="caution">
    <text evidence="5">The sequence shown here is derived from an EMBL/GenBank/DDBJ whole genome shotgun (WGS) entry which is preliminary data.</text>
</comment>
<dbReference type="GO" id="GO:0005978">
    <property type="term" value="P:glycogen biosynthetic process"/>
    <property type="evidence" value="ECO:0007669"/>
    <property type="project" value="UniProtKB-KW"/>
</dbReference>
<sequence>MKTNKLLNNKMCAIIGNEHEYNGLLPLTSNRPLSTLYFDCKYRIMDFALSSVVNANIKNVFMIMNEGRIKSIFDHLGGGREWGLDSIGSYQYTSFYQDILRRKAEGKTYFDDVIDYLQKSKATYTVFISNKILANVDLRAVLKIHQNQKNAITAVFKRVKREDIANDDQILELSENGAITDTKKFNDLSDKDDIYNLAMGFFIANTDWLINALYVGQNAGASTSIEEFLISELTKAKASAYEYTGYMSNIYNIKNYYKANMNMLDPEKFNSLLFSSQKVITRTKNEVATYFSATSEICLSQFATGCIIRGKIDHSLISRRSLVETGAIVKDSIIMGSANIGENAIIKYAILDKNVRVDPGVKIEGTTDKPVVIEKNKHITADVFGG</sequence>
<dbReference type="Proteomes" id="UP001139006">
    <property type="component" value="Unassembled WGS sequence"/>
</dbReference>